<dbReference type="InterPro" id="IPR024775">
    <property type="entry name" value="DinB-like"/>
</dbReference>
<sequence>MNKQAILPMPEYYDRYIALAPDQELAAAFQQSLQTINTLDMPLLETYGNYSYAPGKWSVKTMFQHVTDTERIFTYRALVFSRNDDTPLPPFDENEYAANSHADERPLTDIMAELKLVRQSTIALFNSFTDGMLLTSGNNYKINMSVLAMGYTIIGHQQHHLNILKERYLPAATYLT</sequence>
<dbReference type="Proteomes" id="UP001207742">
    <property type="component" value="Unassembled WGS sequence"/>
</dbReference>
<gene>
    <name evidence="2" type="ORF">OL497_30665</name>
</gene>
<keyword evidence="3" id="KW-1185">Reference proteome</keyword>
<dbReference type="RefSeq" id="WP_264735100.1">
    <property type="nucleotide sequence ID" value="NZ_JAPDNR010000001.1"/>
</dbReference>
<evidence type="ECO:0000313" key="3">
    <source>
        <dbReference type="Proteomes" id="UP001207742"/>
    </source>
</evidence>
<feature type="domain" description="DinB-like" evidence="1">
    <location>
        <begin position="49"/>
        <end position="163"/>
    </location>
</feature>
<proteinExistence type="predicted"/>
<comment type="caution">
    <text evidence="2">The sequence shown here is derived from an EMBL/GenBank/DDBJ whole genome shotgun (WGS) entry which is preliminary data.</text>
</comment>
<accession>A0ABT3IWD0</accession>
<protein>
    <submittedName>
        <fullName evidence="2">DinB family protein</fullName>
    </submittedName>
</protein>
<dbReference type="Pfam" id="PF12867">
    <property type="entry name" value="DinB_2"/>
    <property type="match status" value="1"/>
</dbReference>
<reference evidence="2 3" key="1">
    <citation type="submission" date="2022-10" db="EMBL/GenBank/DDBJ databases">
        <title>Chitinophaga nivalis PC15 sp. nov., isolated from Pyeongchang county, South Korea.</title>
        <authorList>
            <person name="Trinh H.N."/>
        </authorList>
    </citation>
    <scope>NUCLEOTIDE SEQUENCE [LARGE SCALE GENOMIC DNA]</scope>
    <source>
        <strain evidence="2 3">PC14</strain>
    </source>
</reference>
<dbReference type="InterPro" id="IPR034660">
    <property type="entry name" value="DinB/YfiT-like"/>
</dbReference>
<dbReference type="EMBL" id="JAPDNS010000002">
    <property type="protein sequence ID" value="MCW3488297.1"/>
    <property type="molecule type" value="Genomic_DNA"/>
</dbReference>
<organism evidence="2 3">
    <name type="scientific">Chitinophaga nivalis</name>
    <dbReference type="NCBI Taxonomy" id="2991709"/>
    <lineage>
        <taxon>Bacteria</taxon>
        <taxon>Pseudomonadati</taxon>
        <taxon>Bacteroidota</taxon>
        <taxon>Chitinophagia</taxon>
        <taxon>Chitinophagales</taxon>
        <taxon>Chitinophagaceae</taxon>
        <taxon>Chitinophaga</taxon>
    </lineage>
</organism>
<dbReference type="SUPFAM" id="SSF109854">
    <property type="entry name" value="DinB/YfiT-like putative metalloenzymes"/>
    <property type="match status" value="1"/>
</dbReference>
<name>A0ABT3IWD0_9BACT</name>
<dbReference type="Gene3D" id="1.20.120.450">
    <property type="entry name" value="dinb family like domain"/>
    <property type="match status" value="1"/>
</dbReference>
<evidence type="ECO:0000259" key="1">
    <source>
        <dbReference type="Pfam" id="PF12867"/>
    </source>
</evidence>
<evidence type="ECO:0000313" key="2">
    <source>
        <dbReference type="EMBL" id="MCW3488297.1"/>
    </source>
</evidence>